<feature type="domain" description="FAD-binding PCMH-type" evidence="3">
    <location>
        <begin position="34"/>
        <end position="219"/>
    </location>
</feature>
<evidence type="ECO:0000313" key="5">
    <source>
        <dbReference type="Proteomes" id="UP000078532"/>
    </source>
</evidence>
<dbReference type="EMBL" id="LYVF01000137">
    <property type="protein sequence ID" value="OAT82274.1"/>
    <property type="molecule type" value="Genomic_DNA"/>
</dbReference>
<dbReference type="InterPro" id="IPR016169">
    <property type="entry name" value="FAD-bd_PCMH_sub2"/>
</dbReference>
<dbReference type="OrthoDB" id="9767256at2"/>
<dbReference type="Proteomes" id="UP000078532">
    <property type="component" value="Unassembled WGS sequence"/>
</dbReference>
<gene>
    <name evidence="4" type="ORF">A6M21_08940</name>
</gene>
<keyword evidence="2" id="KW-0560">Oxidoreductase</keyword>
<evidence type="ECO:0000256" key="1">
    <source>
        <dbReference type="ARBA" id="ARBA00022630"/>
    </source>
</evidence>
<protein>
    <recommendedName>
        <fullName evidence="3">FAD-binding PCMH-type domain-containing protein</fullName>
    </recommendedName>
</protein>
<accession>A0A1B7LF80</accession>
<dbReference type="InterPro" id="IPR006094">
    <property type="entry name" value="Oxid_FAD_bind_N"/>
</dbReference>
<dbReference type="PROSITE" id="PS51387">
    <property type="entry name" value="FAD_PCMH"/>
    <property type="match status" value="1"/>
</dbReference>
<dbReference type="STRING" id="1838280.A6M21_08940"/>
<dbReference type="PANTHER" id="PTHR42934:SF3">
    <property type="entry name" value="D-LACTATE DEHYDROGENASE"/>
    <property type="match status" value="1"/>
</dbReference>
<comment type="caution">
    <text evidence="4">The sequence shown here is derived from an EMBL/GenBank/DDBJ whole genome shotgun (WGS) entry which is preliminary data.</text>
</comment>
<proteinExistence type="predicted"/>
<dbReference type="SUPFAM" id="SSF56176">
    <property type="entry name" value="FAD-binding/transporter-associated domain-like"/>
    <property type="match status" value="1"/>
</dbReference>
<evidence type="ECO:0000313" key="4">
    <source>
        <dbReference type="EMBL" id="OAT82274.1"/>
    </source>
</evidence>
<reference evidence="4 5" key="1">
    <citation type="submission" date="2016-04" db="EMBL/GenBank/DDBJ databases">
        <authorList>
            <person name="Evans L.H."/>
            <person name="Alamgir A."/>
            <person name="Owens N."/>
            <person name="Weber N.D."/>
            <person name="Virtaneva K."/>
            <person name="Barbian K."/>
            <person name="Babar A."/>
            <person name="Rosenke K."/>
        </authorList>
    </citation>
    <scope>NUCLEOTIDE SEQUENCE [LARGE SCALE GENOMIC DNA]</scope>
    <source>
        <strain evidence="4 5">LMa1</strain>
    </source>
</reference>
<dbReference type="Gene3D" id="3.30.465.10">
    <property type="match status" value="1"/>
</dbReference>
<dbReference type="RefSeq" id="WP_066667750.1">
    <property type="nucleotide sequence ID" value="NZ_LYVF01000137.1"/>
</dbReference>
<dbReference type="Pfam" id="PF01565">
    <property type="entry name" value="FAD_binding_4"/>
    <property type="match status" value="1"/>
</dbReference>
<dbReference type="PANTHER" id="PTHR42934">
    <property type="entry name" value="GLYCOLATE OXIDASE SUBUNIT GLCD"/>
    <property type="match status" value="1"/>
</dbReference>
<dbReference type="InterPro" id="IPR016166">
    <property type="entry name" value="FAD-bd_PCMH"/>
</dbReference>
<evidence type="ECO:0000259" key="3">
    <source>
        <dbReference type="PROSITE" id="PS51387"/>
    </source>
</evidence>
<keyword evidence="5" id="KW-1185">Reference proteome</keyword>
<name>A0A1B7LF80_9FIRM</name>
<dbReference type="InterPro" id="IPR051914">
    <property type="entry name" value="FAD-linked_OxidoTrans_Type4"/>
</dbReference>
<keyword evidence="1" id="KW-0285">Flavoprotein</keyword>
<dbReference type="InterPro" id="IPR036318">
    <property type="entry name" value="FAD-bd_PCMH-like_sf"/>
</dbReference>
<dbReference type="GO" id="GO:0071949">
    <property type="term" value="F:FAD binding"/>
    <property type="evidence" value="ECO:0007669"/>
    <property type="project" value="InterPro"/>
</dbReference>
<organism evidence="4 5">
    <name type="scientific">Desulfotomaculum copahuensis</name>
    <dbReference type="NCBI Taxonomy" id="1838280"/>
    <lineage>
        <taxon>Bacteria</taxon>
        <taxon>Bacillati</taxon>
        <taxon>Bacillota</taxon>
        <taxon>Clostridia</taxon>
        <taxon>Eubacteriales</taxon>
        <taxon>Desulfotomaculaceae</taxon>
        <taxon>Desulfotomaculum</taxon>
    </lineage>
</organism>
<dbReference type="GO" id="GO:0016491">
    <property type="term" value="F:oxidoreductase activity"/>
    <property type="evidence" value="ECO:0007669"/>
    <property type="project" value="UniProtKB-KW"/>
</dbReference>
<evidence type="ECO:0000256" key="2">
    <source>
        <dbReference type="ARBA" id="ARBA00023002"/>
    </source>
</evidence>
<dbReference type="AlphaFoldDB" id="A0A1B7LF80"/>
<sequence>MIPAQLPAEILAGLRRIAGEANVRLETPPDSVPPDGQTGGVTVYPSSAAAVGEIIEMARRGNVPVLVREAGAPPDAWFPLVNRAAAEKAAGPAGIVITISLEHMKDVRYVNRECLSLLAEPGATVDGIKREAERAGVVCPAGPQAAAACFVGNCARCGITGCVADHIHGLEVVLSSGELTSIGGEGTRDLDEYQLTYLLTKGEHLSAVITGVYVKLHAGD</sequence>